<evidence type="ECO:0000313" key="8">
    <source>
        <dbReference type="EMBL" id="KAF1723639.1"/>
    </source>
</evidence>
<evidence type="ECO:0000256" key="6">
    <source>
        <dbReference type="SAM" id="Phobius"/>
    </source>
</evidence>
<feature type="transmembrane region" description="Helical" evidence="6">
    <location>
        <begin position="357"/>
        <end position="379"/>
    </location>
</feature>
<gene>
    <name evidence="8" type="ORF">CSC78_15170</name>
</gene>
<feature type="binding site" evidence="5">
    <location>
        <position position="78"/>
    </location>
    <ligand>
        <name>ATP</name>
        <dbReference type="ChEBI" id="CHEBI:30616"/>
    </ligand>
</feature>
<dbReference type="InterPro" id="IPR011990">
    <property type="entry name" value="TPR-like_helical_dom_sf"/>
</dbReference>
<dbReference type="InterPro" id="IPR008271">
    <property type="entry name" value="Ser/Thr_kinase_AS"/>
</dbReference>
<organism evidence="8 9">
    <name type="scientific">Pseudoxanthomonas japonensis</name>
    <dbReference type="NCBI Taxonomy" id="69284"/>
    <lineage>
        <taxon>Bacteria</taxon>
        <taxon>Pseudomonadati</taxon>
        <taxon>Pseudomonadota</taxon>
        <taxon>Gammaproteobacteria</taxon>
        <taxon>Lysobacterales</taxon>
        <taxon>Lysobacteraceae</taxon>
        <taxon>Pseudoxanthomonas</taxon>
    </lineage>
</organism>
<dbReference type="Gene3D" id="1.10.510.10">
    <property type="entry name" value="Transferase(Phosphotransferase) domain 1"/>
    <property type="match status" value="1"/>
</dbReference>
<accession>A0ABQ6ZE56</accession>
<dbReference type="PROSITE" id="PS50011">
    <property type="entry name" value="PROTEIN_KINASE_DOM"/>
    <property type="match status" value="1"/>
</dbReference>
<keyword evidence="6" id="KW-0812">Transmembrane</keyword>
<keyword evidence="6" id="KW-0472">Membrane</keyword>
<keyword evidence="2 5" id="KW-0547">Nucleotide-binding</keyword>
<keyword evidence="9" id="KW-1185">Reference proteome</keyword>
<dbReference type="PROSITE" id="PS00108">
    <property type="entry name" value="PROTEIN_KINASE_ST"/>
    <property type="match status" value="1"/>
</dbReference>
<keyword evidence="6" id="KW-1133">Transmembrane helix</keyword>
<feature type="domain" description="Protein kinase" evidence="7">
    <location>
        <begin position="48"/>
        <end position="331"/>
    </location>
</feature>
<evidence type="ECO:0000256" key="2">
    <source>
        <dbReference type="ARBA" id="ARBA00022741"/>
    </source>
</evidence>
<dbReference type="EMBL" id="PDWW01000025">
    <property type="protein sequence ID" value="KAF1723639.1"/>
    <property type="molecule type" value="Genomic_DNA"/>
</dbReference>
<dbReference type="InterPro" id="IPR017441">
    <property type="entry name" value="Protein_kinase_ATP_BS"/>
</dbReference>
<dbReference type="SMART" id="SM00220">
    <property type="entry name" value="S_TKc"/>
    <property type="match status" value="1"/>
</dbReference>
<dbReference type="PROSITE" id="PS00107">
    <property type="entry name" value="PROTEIN_KINASE_ATP"/>
    <property type="match status" value="1"/>
</dbReference>
<evidence type="ECO:0000313" key="9">
    <source>
        <dbReference type="Proteomes" id="UP000781710"/>
    </source>
</evidence>
<proteinExistence type="predicted"/>
<dbReference type="Pfam" id="PF00069">
    <property type="entry name" value="Pkinase"/>
    <property type="match status" value="1"/>
</dbReference>
<dbReference type="InterPro" id="IPR011009">
    <property type="entry name" value="Kinase-like_dom_sf"/>
</dbReference>
<evidence type="ECO:0000259" key="7">
    <source>
        <dbReference type="PROSITE" id="PS50011"/>
    </source>
</evidence>
<dbReference type="PANTHER" id="PTHR43289">
    <property type="entry name" value="MITOGEN-ACTIVATED PROTEIN KINASE KINASE KINASE 20-RELATED"/>
    <property type="match status" value="1"/>
</dbReference>
<comment type="caution">
    <text evidence="8">The sequence shown here is derived from an EMBL/GenBank/DDBJ whole genome shotgun (WGS) entry which is preliminary data.</text>
</comment>
<dbReference type="PANTHER" id="PTHR43289:SF6">
    <property type="entry name" value="SERINE_THREONINE-PROTEIN KINASE NEKL-3"/>
    <property type="match status" value="1"/>
</dbReference>
<sequence>MPGRTGDSGMTSQPYDDLAPTESLATRLQDAPTAADGTLAPGARLGHYRIEALLGRGGMGEVYRAAQLEPVRREVALKLMRVQRLQARHLAWFEVERQVLAQMRHPAIAQIYDAGTTGEGYPFFAMELTDGSPITRYCRDQRLSMDARVALFIRVCEGVQHAHHKGVVHRDLKPGNLLVDTLDGRPAPKIIDFGIAMAASLAGDAALERAGTPEYMSPEQAQGDAGQVDTRSDVYSLGVVLCELVTGVRPDAAGETWAAETSTAVAPSSRLAALPLEQARQMAQERGLSLARMRGRLRKDLDWIVLKAMQHDRDARYDSVAALADDLQRYLDGRVVTAVPTSRSYVWRKFLSRHRTAAVAGGFALLALLGGLGVSLYGLQQARMQRSVAEARSAELEKVADFQQSMLEGIDIETMGVGLSEGLVRQVDSLDPSAADAFGATLAKTSTNDLARDLVDRQLLANAEEAITRDFADQPDVAARLRESVGHVYAAIGLYDKAAAHFAQVADYRSRVLGEGAQDTLRARNDQVKALLEGAHIDQAEAALQKALPRAFALADNDRVRVKLELAQAQVISARGDRPRAKAVVEAVQARLLATAGQDDPATLEATNDLAAVQRNLGELPEARANMETVVARRTATLGADHEDTLSAMGNLAVLRIMNREKDAAISLQRDLTDRYVRKLGSEHPVTLQARSTLATMMTDGGSVASVEAALPLLRDVLAARERVLGRDHPQTVRTRLNLATAHARLKDFAAALPLEEQVITARSRTLGPGHPDTLSILVNHAGTLLNAGQAEASLRLLGDVQPLALKTLGEKHPQAQATMVIRAEALRVLGRVPDALAEFQRLFELRRRALGETHVETRTAAWNLIDTYRELGRPAEAEPLYRQYIAPLLAADPETLADADAEFVERYRSGKRPGKQTIKRG</sequence>
<evidence type="ECO:0000256" key="1">
    <source>
        <dbReference type="ARBA" id="ARBA00022679"/>
    </source>
</evidence>
<protein>
    <recommendedName>
        <fullName evidence="7">Protein kinase domain-containing protein</fullName>
    </recommendedName>
</protein>
<name>A0ABQ6ZE56_9GAMM</name>
<keyword evidence="3" id="KW-0418">Kinase</keyword>
<evidence type="ECO:0000256" key="4">
    <source>
        <dbReference type="ARBA" id="ARBA00022840"/>
    </source>
</evidence>
<dbReference type="SUPFAM" id="SSF56112">
    <property type="entry name" value="Protein kinase-like (PK-like)"/>
    <property type="match status" value="1"/>
</dbReference>
<dbReference type="CDD" id="cd14014">
    <property type="entry name" value="STKc_PknB_like"/>
    <property type="match status" value="1"/>
</dbReference>
<dbReference type="Gene3D" id="3.30.200.20">
    <property type="entry name" value="Phosphorylase Kinase, domain 1"/>
    <property type="match status" value="1"/>
</dbReference>
<keyword evidence="4 5" id="KW-0067">ATP-binding</keyword>
<dbReference type="Gene3D" id="1.25.40.10">
    <property type="entry name" value="Tetratricopeptide repeat domain"/>
    <property type="match status" value="3"/>
</dbReference>
<keyword evidence="1" id="KW-0808">Transferase</keyword>
<dbReference type="Proteomes" id="UP000781710">
    <property type="component" value="Unassembled WGS sequence"/>
</dbReference>
<dbReference type="InterPro" id="IPR000719">
    <property type="entry name" value="Prot_kinase_dom"/>
</dbReference>
<evidence type="ECO:0000256" key="5">
    <source>
        <dbReference type="PROSITE-ProRule" id="PRU10141"/>
    </source>
</evidence>
<evidence type="ECO:0000256" key="3">
    <source>
        <dbReference type="ARBA" id="ARBA00022777"/>
    </source>
</evidence>
<dbReference type="Pfam" id="PF13424">
    <property type="entry name" value="TPR_12"/>
    <property type="match status" value="3"/>
</dbReference>
<dbReference type="SUPFAM" id="SSF48452">
    <property type="entry name" value="TPR-like"/>
    <property type="match status" value="3"/>
</dbReference>
<reference evidence="8 9" key="1">
    <citation type="submission" date="2017-10" db="EMBL/GenBank/DDBJ databases">
        <title>Whole genome sequencing of members of genus Pseudoxanthomonas.</title>
        <authorList>
            <person name="Kumar S."/>
            <person name="Bansal K."/>
            <person name="Kaur A."/>
            <person name="Patil P."/>
            <person name="Sharma S."/>
            <person name="Patil P.B."/>
        </authorList>
    </citation>
    <scope>NUCLEOTIDE SEQUENCE [LARGE SCALE GENOMIC DNA]</scope>
    <source>
        <strain evidence="8 9">DSM 17109</strain>
    </source>
</reference>